<protein>
    <submittedName>
        <fullName evidence="1">Uncharacterized protein</fullName>
    </submittedName>
</protein>
<gene>
    <name evidence="1" type="ORF">EYC80_006185</name>
</gene>
<name>A0A5N6KHZ2_MONLA</name>
<evidence type="ECO:0000313" key="1">
    <source>
        <dbReference type="EMBL" id="KAB8302849.1"/>
    </source>
</evidence>
<comment type="caution">
    <text evidence="1">The sequence shown here is derived from an EMBL/GenBank/DDBJ whole genome shotgun (WGS) entry which is preliminary data.</text>
</comment>
<reference evidence="1 2" key="1">
    <citation type="submission" date="2019-06" db="EMBL/GenBank/DDBJ databases">
        <title>Genome Sequence of the Brown Rot Fungal Pathogen Monilinia laxa.</title>
        <authorList>
            <person name="De Miccolis Angelini R.M."/>
            <person name="Landi L."/>
            <person name="Abate D."/>
            <person name="Pollastro S."/>
            <person name="Romanazzi G."/>
            <person name="Faretra F."/>
        </authorList>
    </citation>
    <scope>NUCLEOTIDE SEQUENCE [LARGE SCALE GENOMIC DNA]</scope>
    <source>
        <strain evidence="1 2">Mlax316</strain>
    </source>
</reference>
<dbReference type="EMBL" id="VIGI01000003">
    <property type="protein sequence ID" value="KAB8302849.1"/>
    <property type="molecule type" value="Genomic_DNA"/>
</dbReference>
<dbReference type="AlphaFoldDB" id="A0A5N6KHZ2"/>
<proteinExistence type="predicted"/>
<dbReference type="Proteomes" id="UP000326757">
    <property type="component" value="Unassembled WGS sequence"/>
</dbReference>
<sequence length="110" mass="12202">MLGTAGSSIITRTHVNFCIPAISSFLPSRAHFREIGNLDHSLQRPEKVSPIKLVVCNASDLPPHSFAFLLRNIRLHKSLRNIFAELVLSVYPQLSLPTSVQNKSHHHGAT</sequence>
<keyword evidence="2" id="KW-1185">Reference proteome</keyword>
<organism evidence="1 2">
    <name type="scientific">Monilinia laxa</name>
    <name type="common">Brown rot fungus</name>
    <name type="synonym">Sclerotinia laxa</name>
    <dbReference type="NCBI Taxonomy" id="61186"/>
    <lineage>
        <taxon>Eukaryota</taxon>
        <taxon>Fungi</taxon>
        <taxon>Dikarya</taxon>
        <taxon>Ascomycota</taxon>
        <taxon>Pezizomycotina</taxon>
        <taxon>Leotiomycetes</taxon>
        <taxon>Helotiales</taxon>
        <taxon>Sclerotiniaceae</taxon>
        <taxon>Monilinia</taxon>
    </lineage>
</organism>
<accession>A0A5N6KHZ2</accession>
<evidence type="ECO:0000313" key="2">
    <source>
        <dbReference type="Proteomes" id="UP000326757"/>
    </source>
</evidence>